<keyword evidence="6 10" id="KW-0413">Isomerase</keyword>
<accession>A0AAW6T8V1</accession>
<dbReference type="Gene3D" id="2.60.120.10">
    <property type="entry name" value="Jelly Rolls"/>
    <property type="match status" value="2"/>
</dbReference>
<keyword evidence="11" id="KW-1185">Reference proteome</keyword>
<dbReference type="AlphaFoldDB" id="A0AAW6T8V1"/>
<evidence type="ECO:0000256" key="4">
    <source>
        <dbReference type="ARBA" id="ARBA00022723"/>
    </source>
</evidence>
<feature type="binding site" evidence="8">
    <location>
        <position position="261"/>
    </location>
    <ligand>
        <name>Zn(2+)</name>
        <dbReference type="ChEBI" id="CHEBI:29105"/>
    </ligand>
</feature>
<evidence type="ECO:0000256" key="2">
    <source>
        <dbReference type="ARBA" id="ARBA00010772"/>
    </source>
</evidence>
<evidence type="ECO:0000313" key="11">
    <source>
        <dbReference type="Proteomes" id="UP001321506"/>
    </source>
</evidence>
<dbReference type="CDD" id="cd07011">
    <property type="entry name" value="cupin_PMI_type_I_N"/>
    <property type="match status" value="1"/>
</dbReference>
<protein>
    <recommendedName>
        <fullName evidence="3">mannose-6-phosphate isomerase</fullName>
        <ecNumber evidence="3">5.3.1.8</ecNumber>
    </recommendedName>
</protein>
<evidence type="ECO:0000313" key="10">
    <source>
        <dbReference type="EMBL" id="MDI2099206.1"/>
    </source>
</evidence>
<organism evidence="10 11">
    <name type="scientific">Ruicaihuangia caeni</name>
    <dbReference type="NCBI Taxonomy" id="3042517"/>
    <lineage>
        <taxon>Bacteria</taxon>
        <taxon>Bacillati</taxon>
        <taxon>Actinomycetota</taxon>
        <taxon>Actinomycetes</taxon>
        <taxon>Micrococcales</taxon>
        <taxon>Microbacteriaceae</taxon>
        <taxon>Ruicaihuangia</taxon>
    </lineage>
</organism>
<evidence type="ECO:0000256" key="6">
    <source>
        <dbReference type="ARBA" id="ARBA00023235"/>
    </source>
</evidence>
<evidence type="ECO:0000256" key="8">
    <source>
        <dbReference type="PIRSR" id="PIRSR001480-2"/>
    </source>
</evidence>
<dbReference type="PIRSF" id="PIRSF001480">
    <property type="entry name" value="Mannose-6-phosphate_isomerase"/>
    <property type="match status" value="1"/>
</dbReference>
<dbReference type="Gene3D" id="1.10.441.10">
    <property type="entry name" value="Phosphomannose Isomerase, domain 2"/>
    <property type="match status" value="1"/>
</dbReference>
<dbReference type="NCBIfam" id="TIGR00218">
    <property type="entry name" value="manA"/>
    <property type="match status" value="1"/>
</dbReference>
<evidence type="ECO:0000256" key="5">
    <source>
        <dbReference type="ARBA" id="ARBA00022833"/>
    </source>
</evidence>
<dbReference type="EMBL" id="JASATX010000003">
    <property type="protein sequence ID" value="MDI2099206.1"/>
    <property type="molecule type" value="Genomic_DNA"/>
</dbReference>
<dbReference type="EC" id="5.3.1.8" evidence="3"/>
<feature type="binding site" evidence="8">
    <location>
        <position position="132"/>
    </location>
    <ligand>
        <name>Zn(2+)</name>
        <dbReference type="ChEBI" id="CHEBI:29105"/>
    </ligand>
</feature>
<dbReference type="InterPro" id="IPR016305">
    <property type="entry name" value="Mannose-6-P_Isomerase"/>
</dbReference>
<feature type="domain" description="Phosphomannose isomerase type I catalytic" evidence="9">
    <location>
        <begin position="4"/>
        <end position="148"/>
    </location>
</feature>
<dbReference type="Proteomes" id="UP001321506">
    <property type="component" value="Unassembled WGS sequence"/>
</dbReference>
<feature type="active site" evidence="7">
    <location>
        <position position="280"/>
    </location>
</feature>
<evidence type="ECO:0000256" key="1">
    <source>
        <dbReference type="ARBA" id="ARBA00000757"/>
    </source>
</evidence>
<dbReference type="GO" id="GO:0009298">
    <property type="term" value="P:GDP-mannose biosynthetic process"/>
    <property type="evidence" value="ECO:0007669"/>
    <property type="project" value="InterPro"/>
</dbReference>
<comment type="catalytic activity">
    <reaction evidence="1">
        <text>D-mannose 6-phosphate = D-fructose 6-phosphate</text>
        <dbReference type="Rhea" id="RHEA:12356"/>
        <dbReference type="ChEBI" id="CHEBI:58735"/>
        <dbReference type="ChEBI" id="CHEBI:61527"/>
        <dbReference type="EC" id="5.3.1.8"/>
    </reaction>
</comment>
<keyword evidence="5 8" id="KW-0862">Zinc</keyword>
<dbReference type="GO" id="GO:0005829">
    <property type="term" value="C:cytosol"/>
    <property type="evidence" value="ECO:0007669"/>
    <property type="project" value="TreeGrafter"/>
</dbReference>
<sequence>MHILTGVARRYAWGSTSQIQAVLGTPNDADPLAELWFGAHPTAPSPTRGRDGAVSSLDALLEAEPALLGADVAERFGELPFLMKFLAPAQPVSLQVHPTPENARAGFEREEALGIPIDAFNRSFKDVHHKPEMVFAVTDFEGLVGFRDRTQLERVLGDYRHPAIRDAQRLLEADRSPDGLRSCLRALVSLKPEQVDQIVDEARELAEGERAAKAGRLAPHSTVVELASYYPADAGAVASLMLNRIAFAPGECVYVSSGTPHAYLDGLAVELMANSDNVFRAGLTSKYVDVEGLLENVDVASGPISLLSAEEAASGVRVLRPGAEEFELTAVELDGSVVELAGSGPRIAVGVRGSITLHTDADNAPLELLPGGAVFVSDAERMLTASGRGHFVIGSVPIR</sequence>
<feature type="binding site" evidence="8">
    <location>
        <position position="97"/>
    </location>
    <ligand>
        <name>Zn(2+)</name>
        <dbReference type="ChEBI" id="CHEBI:29105"/>
    </ligand>
</feature>
<name>A0AAW6T8V1_9MICO</name>
<dbReference type="GO" id="GO:0004476">
    <property type="term" value="F:mannose-6-phosphate isomerase activity"/>
    <property type="evidence" value="ECO:0007669"/>
    <property type="project" value="UniProtKB-EC"/>
</dbReference>
<comment type="caution">
    <text evidence="10">The sequence shown here is derived from an EMBL/GenBank/DDBJ whole genome shotgun (WGS) entry which is preliminary data.</text>
</comment>
<comment type="cofactor">
    <cofactor evidence="8">
        <name>Zn(2+)</name>
        <dbReference type="ChEBI" id="CHEBI:29105"/>
    </cofactor>
    <text evidence="8">Binds 1 zinc ion per subunit.</text>
</comment>
<dbReference type="InterPro" id="IPR011051">
    <property type="entry name" value="RmlC_Cupin_sf"/>
</dbReference>
<dbReference type="SUPFAM" id="SSF51182">
    <property type="entry name" value="RmlC-like cupins"/>
    <property type="match status" value="1"/>
</dbReference>
<dbReference type="InterPro" id="IPR046457">
    <property type="entry name" value="PMI_typeI_cat"/>
</dbReference>
<dbReference type="PANTHER" id="PTHR10309">
    <property type="entry name" value="MANNOSE-6-PHOSPHATE ISOMERASE"/>
    <property type="match status" value="1"/>
</dbReference>
<evidence type="ECO:0000256" key="3">
    <source>
        <dbReference type="ARBA" id="ARBA00011956"/>
    </source>
</evidence>
<keyword evidence="4 8" id="KW-0479">Metal-binding</keyword>
<gene>
    <name evidence="10" type="primary">manA</name>
    <name evidence="10" type="ORF">QF206_09560</name>
</gene>
<dbReference type="InterPro" id="IPR014710">
    <property type="entry name" value="RmlC-like_jellyroll"/>
</dbReference>
<evidence type="ECO:0000259" key="9">
    <source>
        <dbReference type="Pfam" id="PF20511"/>
    </source>
</evidence>
<feature type="binding site" evidence="8">
    <location>
        <position position="95"/>
    </location>
    <ligand>
        <name>Zn(2+)</name>
        <dbReference type="ChEBI" id="CHEBI:29105"/>
    </ligand>
</feature>
<dbReference type="GO" id="GO:0008270">
    <property type="term" value="F:zinc ion binding"/>
    <property type="evidence" value="ECO:0007669"/>
    <property type="project" value="InterPro"/>
</dbReference>
<dbReference type="PANTHER" id="PTHR10309:SF0">
    <property type="entry name" value="MANNOSE-6-PHOSPHATE ISOMERASE"/>
    <property type="match status" value="1"/>
</dbReference>
<proteinExistence type="inferred from homology"/>
<dbReference type="RefSeq" id="WP_281488985.1">
    <property type="nucleotide sequence ID" value="NZ_JASATX010000003.1"/>
</dbReference>
<evidence type="ECO:0000256" key="7">
    <source>
        <dbReference type="PIRSR" id="PIRSR001480-1"/>
    </source>
</evidence>
<dbReference type="GO" id="GO:0005975">
    <property type="term" value="P:carbohydrate metabolic process"/>
    <property type="evidence" value="ECO:0007669"/>
    <property type="project" value="InterPro"/>
</dbReference>
<comment type="similarity">
    <text evidence="2">Belongs to the mannose-6-phosphate isomerase type 1 family.</text>
</comment>
<reference evidence="10 11" key="1">
    <citation type="submission" date="2023-04" db="EMBL/GenBank/DDBJ databases">
        <title>Klugiella caeni sp. nov. isolated from the sludge of biochemical tank.</title>
        <authorList>
            <person name="Geng K."/>
        </authorList>
    </citation>
    <scope>NUCLEOTIDE SEQUENCE [LARGE SCALE GENOMIC DNA]</scope>
    <source>
        <strain evidence="10 11">YN-L-19</strain>
    </source>
</reference>
<dbReference type="InterPro" id="IPR001250">
    <property type="entry name" value="Man6P_Isoase-1"/>
</dbReference>
<dbReference type="PRINTS" id="PR00714">
    <property type="entry name" value="MAN6PISMRASE"/>
</dbReference>
<dbReference type="Pfam" id="PF20511">
    <property type="entry name" value="PMI_typeI_cat"/>
    <property type="match status" value="1"/>
</dbReference>